<organism evidence="3">
    <name type="scientific">Elizabethkingia anophelis</name>
    <dbReference type="NCBI Taxonomy" id="1117645"/>
    <lineage>
        <taxon>Bacteria</taxon>
        <taxon>Pseudomonadati</taxon>
        <taxon>Bacteroidota</taxon>
        <taxon>Flavobacteriia</taxon>
        <taxon>Flavobacteriales</taxon>
        <taxon>Weeksellaceae</taxon>
        <taxon>Elizabethkingia</taxon>
    </lineage>
</organism>
<name>A0A455ZGU2_9FLAO</name>
<feature type="domain" description="Transposase IS204/IS1001/IS1096/IS1165 zinc-finger" evidence="2">
    <location>
        <begin position="34"/>
        <end position="75"/>
    </location>
</feature>
<gene>
    <name evidence="3" type="primary">ICEEaIII(13)_0422_54581_55594</name>
</gene>
<proteinExistence type="predicted"/>
<dbReference type="Pfam" id="PF01610">
    <property type="entry name" value="DDE_Tnp_ISL3"/>
    <property type="match status" value="1"/>
</dbReference>
<reference evidence="3" key="8">
    <citation type="journal article" date="2018" name="J. ISSAAS">
        <title>In Silico Identification of Three Types of Integrative and Conjugative Elements (ICEs) in Elizabethkingia anophelis Strains Isolated from Around the World.</title>
        <authorList>
            <person name="Xu J."/>
            <person name="Pei D."/>
            <person name="Nicholson A."/>
            <person name="Lan Y."/>
            <person name="Xia Q."/>
        </authorList>
    </citation>
    <scope>NUCLEOTIDE SEQUENCE</scope>
</reference>
<reference evidence="3" key="3">
    <citation type="journal article" date="2016" name="Genome Announc.">
        <title>Complete Genome Sequences of Four Strains from the 2015-2016 Elizabethkingia anophelis Outbreak.</title>
        <authorList>
            <person name="Nicholson A.C."/>
            <person name="Whitney A.M."/>
            <person name="Emery B.D."/>
            <person name="Bell M.E."/>
            <person name="Gartin J.T."/>
            <person name="Humrighouse B.W."/>
            <person name="Loparev V.N."/>
            <person name="Batra D."/>
            <person name="Sheth M."/>
            <person name="Rowe L.A."/>
            <person name="Juieng P."/>
            <person name="Knipe K."/>
            <person name="Gulvik C."/>
            <person name="McQuiston J.R."/>
        </authorList>
    </citation>
    <scope>NUCLEOTIDE SEQUENCE</scope>
</reference>
<dbReference type="PANTHER" id="PTHR33498">
    <property type="entry name" value="TRANSPOSASE FOR INSERTION SEQUENCE ELEMENT IS1557"/>
    <property type="match status" value="1"/>
</dbReference>
<dbReference type="PANTHER" id="PTHR33498:SF1">
    <property type="entry name" value="TRANSPOSASE FOR INSERTION SEQUENCE ELEMENT IS1557"/>
    <property type="match status" value="1"/>
</dbReference>
<accession>A0A455ZGU2</accession>
<reference evidence="3" key="7">
    <citation type="journal article" date="2017" name="Sci. Rep.">
        <title>Genomic features, phylogenetic relationships, and comparative genomics of Elizabethkingia anophelis strain EM361-97 isolated in Taiwan.</title>
        <authorList>
            <person name="Lin J.N."/>
            <person name="Lai C.H."/>
            <person name="Yang C.H."/>
            <person name="Huang Y.H."/>
            <person name="Lin H.H."/>
        </authorList>
    </citation>
    <scope>NUCLEOTIDE SEQUENCE</scope>
</reference>
<reference evidence="3" key="2">
    <citation type="journal article" date="2014" name="PLoS ONE">
        <title>Insights from the genome annotation of Elizabethkingia anophelis from the malaria vector Anopheles gambiae.</title>
        <authorList>
            <person name="Kukutla P."/>
            <person name="Lindberg B.G."/>
            <person name="Pei D."/>
            <person name="Rayl M."/>
            <person name="Yu W."/>
            <person name="Steritz M."/>
            <person name="Faye I."/>
            <person name="Xu J."/>
        </authorList>
    </citation>
    <scope>NUCLEOTIDE SEQUENCE</scope>
</reference>
<reference evidence="3" key="4">
    <citation type="journal article" date="2016" name="Sci. Rep.">
        <title>Genomic epidemiology and global diversity of the emerging bacterial pathogen Elizabethkingia anophelis.</title>
        <authorList>
            <person name="Breurec S."/>
            <person name="Criscuolo A."/>
            <person name="Diancourt L."/>
            <person name="Rendueles O."/>
            <person name="Vandenbogaert M."/>
            <person name="Passet V."/>
            <person name="Caro V."/>
            <person name="Rocha E.P."/>
            <person name="Touchon M."/>
            <person name="Brisse S."/>
        </authorList>
    </citation>
    <scope>NUCLEOTIDE SEQUENCE</scope>
</reference>
<evidence type="ECO:0000259" key="2">
    <source>
        <dbReference type="Pfam" id="PF14690"/>
    </source>
</evidence>
<dbReference type="NCBIfam" id="NF033550">
    <property type="entry name" value="transpos_ISL3"/>
    <property type="match status" value="1"/>
</dbReference>
<dbReference type="Gene3D" id="1.10.10.60">
    <property type="entry name" value="Homeodomain-like"/>
    <property type="match status" value="1"/>
</dbReference>
<evidence type="ECO:0000313" key="3">
    <source>
        <dbReference type="EMBL" id="DAC76079.1"/>
    </source>
</evidence>
<dbReference type="RefSeq" id="WP_078406350.1">
    <property type="nucleotide sequence ID" value="NZ_CP016370.1"/>
</dbReference>
<dbReference type="AlphaFoldDB" id="A0A455ZGU2"/>
<dbReference type="EMBL" id="BK010616">
    <property type="protein sequence ID" value="DAC76142.1"/>
    <property type="molecule type" value="Genomic_DNA"/>
</dbReference>
<evidence type="ECO:0000259" key="1">
    <source>
        <dbReference type="Pfam" id="PF01610"/>
    </source>
</evidence>
<reference evidence="3" key="5">
    <citation type="journal article" date="2017" name="Genome Announc.">
        <title>Complete Circularized Genome Sequences of Four Strains of Elizabethkingia anophelis, Including Two Novel Strains Isolated from Wild-Caught Anopheles sinensis.</title>
        <authorList>
            <person name="Pei D."/>
            <person name="Nicholson A.C."/>
            <person name="Jiang J."/>
            <person name="Chen H."/>
            <person name="Whitney A.M."/>
            <person name="Villarma A."/>
            <person name="Bell M."/>
            <person name="Humrighouse B."/>
            <person name="Rowe L.A."/>
            <person name="Sheth M."/>
            <person name="Batra D."/>
            <person name="Juieng P."/>
            <person name="Loparev V.N."/>
            <person name="McQuiston J.R."/>
            <person name="Lan Y."/>
            <person name="Ma Y."/>
            <person name="Xu J."/>
        </authorList>
    </citation>
    <scope>NUCLEOTIDE SEQUENCE</scope>
</reference>
<dbReference type="EMBL" id="BK010615">
    <property type="protein sequence ID" value="DAC76079.1"/>
    <property type="molecule type" value="Genomic_DNA"/>
</dbReference>
<feature type="domain" description="Transposase IS204/IS1001/IS1096/IS1165 DDE" evidence="1">
    <location>
        <begin position="153"/>
        <end position="291"/>
    </location>
</feature>
<dbReference type="Pfam" id="PF14690">
    <property type="entry name" value="Zn_ribbon_ISL3"/>
    <property type="match status" value="1"/>
</dbReference>
<reference evidence="3" key="1">
    <citation type="journal article" date="2014" name="Genome Biol. Evol.">
        <title>Comparative genomic analysis of malaria mosquito vector-associated novel pathogen Elizabethkingia anophelis.</title>
        <authorList>
            <person name="Teo J."/>
            <person name="Tan S.Y."/>
            <person name="Liu Y."/>
            <person name="Tay M."/>
            <person name="Ding Y."/>
            <person name="Li Y."/>
            <person name="Kjelleberg S."/>
            <person name="Givskov M."/>
            <person name="Lin R.T."/>
            <person name="Yang L."/>
        </authorList>
    </citation>
    <scope>NUCLEOTIDE SEQUENCE</scope>
</reference>
<dbReference type="InterPro" id="IPR002560">
    <property type="entry name" value="Transposase_DDE"/>
</dbReference>
<protein>
    <submittedName>
        <fullName evidence="4">Mobile element protein</fullName>
    </submittedName>
</protein>
<evidence type="ECO:0000313" key="4">
    <source>
        <dbReference type="EMBL" id="DAC76142.1"/>
    </source>
</evidence>
<reference evidence="3" key="6">
    <citation type="journal article" date="2017" name="Nat. Commun.">
        <title>Evolutionary dynamics and genomic features of the Elizabethkingia anophelis 2015 to 2016 Wisconsin outbreak strain.</title>
        <authorList>
            <person name="Perrin A."/>
            <person name="Larsonneur E."/>
            <person name="Nicholson A.C."/>
            <person name="Edwards D.J."/>
            <person name="Gundlach K.M."/>
            <person name="Whitney A.M."/>
            <person name="Gulvik C.A."/>
            <person name="Bell M.E."/>
            <person name="Rendueles O."/>
            <person name="Cury J."/>
            <person name="Hugon P."/>
            <person name="Clermont D."/>
            <person name="Enouf V."/>
            <person name="Loparev V."/>
            <person name="Juieng P."/>
            <person name="Monson T."/>
            <person name="Warshauer D."/>
            <person name="Elbadawi L.I."/>
            <person name="Walters M.S."/>
            <person name="Crist M.B."/>
            <person name="Noble-Wang J."/>
            <person name="Borlaug G."/>
            <person name="Rocha E.P.C."/>
            <person name="Criscuolo A."/>
            <person name="Touchon M."/>
            <person name="Davis J.P."/>
            <person name="Holt K.E."/>
            <person name="McQuiston J.R."/>
            <person name="Brisse S."/>
        </authorList>
    </citation>
    <scope>NUCLEOTIDE SEQUENCE</scope>
</reference>
<dbReference type="InterPro" id="IPR029261">
    <property type="entry name" value="Transposase_Znf"/>
</dbReference>
<sequence>MNSILSFSHLFKILSIQTNSDKIHIYLQSRQPECFCPNCNISSSKVHSYYTRKFKDLSIVGKETVIFLKTRKLYCLLQECPIKVFTERFKEHFLSYKRYTARFETVCLKMILQSGAKPSEKILKMMGICISDSSLLRILAKMKLPIFSTPMVLGIDDLAYKKRHRYGTILVNLETRTVVDILKDRESSTLENWLRNHPEIKIISRDRYGKYINGASKGAPQAIQIADRWHLLKNLGEAVNKLMTREYGKLSQITKQQNYQSRSLHSIDISNEDKILSKTEQRFKEMKELQSQGLSILAISKKLGMHRQTIKKYMSLEFLPRRSYNNGIEYYFPYIKM</sequence>
<dbReference type="InterPro" id="IPR047951">
    <property type="entry name" value="Transpos_ISL3"/>
</dbReference>